<evidence type="ECO:0000313" key="3">
    <source>
        <dbReference type="Proteomes" id="UP000218598"/>
    </source>
</evidence>
<dbReference type="InterPro" id="IPR005064">
    <property type="entry name" value="BUG"/>
</dbReference>
<dbReference type="PROSITE" id="PS51318">
    <property type="entry name" value="TAT"/>
    <property type="match status" value="1"/>
</dbReference>
<dbReference type="PANTHER" id="PTHR42928">
    <property type="entry name" value="TRICARBOXYLATE-BINDING PROTEIN"/>
    <property type="match status" value="1"/>
</dbReference>
<evidence type="ECO:0000313" key="2">
    <source>
        <dbReference type="EMBL" id="PCC37986.1"/>
    </source>
</evidence>
<evidence type="ECO:0008006" key="4">
    <source>
        <dbReference type="Google" id="ProtNLM"/>
    </source>
</evidence>
<dbReference type="PROSITE" id="PS51257">
    <property type="entry name" value="PROKAR_LIPOPROTEIN"/>
    <property type="match status" value="1"/>
</dbReference>
<dbReference type="InterPro" id="IPR042100">
    <property type="entry name" value="Bug_dom1"/>
</dbReference>
<reference evidence="2 3" key="1">
    <citation type="journal article" date="2017" name="Elife">
        <title>Extensive horizontal gene transfer in cheese-associated bacteria.</title>
        <authorList>
            <person name="Bonham K.S."/>
            <person name="Wolfe B.E."/>
            <person name="Dutton R.J."/>
        </authorList>
    </citation>
    <scope>NUCLEOTIDE SEQUENCE [LARGE SCALE GENOMIC DNA]</scope>
    <source>
        <strain evidence="2 3">341_9</strain>
    </source>
</reference>
<name>A0A2A3YF72_9MICO</name>
<proteinExistence type="inferred from homology"/>
<evidence type="ECO:0000256" key="1">
    <source>
        <dbReference type="ARBA" id="ARBA00006987"/>
    </source>
</evidence>
<gene>
    <name evidence="2" type="ORF">CIK66_16415</name>
</gene>
<sequence>MTRSIPSPVVSSRPSRRLLSGIAGVAALALVAAGCSGTADEGAPDDSAVQACNDINADYPSGPVELIVPWAAGGGTDGVARLIGEQLSTQMSTNVNVVNRTGGSGVVGHQAMVDANPDGQTIGLVTVEIGMMHHQGLTDISGEDLTAISQMNEDGAGITVAADAEWDTAEELLTYIEEHPGEVTASGTGQGGIWHLALLGMLLDNDLPVGSVNFVPSEGAAPALQELVAGGIDMTTNALGESKTMLDSDRAKALGVMGTERDPAFPDVETLQEQLGSEYSMTVWRGIAGPKEMDPTVVEELECHLGLIAESDSFEDFMTKSGLGVKYAGAEDFQTLMAEDDATKGEVMEEAGLAK</sequence>
<comment type="caution">
    <text evidence="2">The sequence shown here is derived from an EMBL/GenBank/DDBJ whole genome shotgun (WGS) entry which is preliminary data.</text>
</comment>
<protein>
    <recommendedName>
        <fullName evidence="4">ABC transporter substrate-binding protein</fullName>
    </recommendedName>
</protein>
<dbReference type="CDD" id="cd07012">
    <property type="entry name" value="PBP2_Bug_TTT"/>
    <property type="match status" value="1"/>
</dbReference>
<dbReference type="PIRSF" id="PIRSF017082">
    <property type="entry name" value="YflP"/>
    <property type="match status" value="1"/>
</dbReference>
<dbReference type="Proteomes" id="UP000218598">
    <property type="component" value="Unassembled WGS sequence"/>
</dbReference>
<accession>A0A2A3YF72</accession>
<keyword evidence="3" id="KW-1185">Reference proteome</keyword>
<dbReference type="Gene3D" id="3.40.190.150">
    <property type="entry name" value="Bordetella uptake gene, domain 1"/>
    <property type="match status" value="1"/>
</dbReference>
<dbReference type="Pfam" id="PF03401">
    <property type="entry name" value="TctC"/>
    <property type="match status" value="1"/>
</dbReference>
<dbReference type="AlphaFoldDB" id="A0A2A3YF72"/>
<dbReference type="Gene3D" id="3.40.190.10">
    <property type="entry name" value="Periplasmic binding protein-like II"/>
    <property type="match status" value="1"/>
</dbReference>
<comment type="similarity">
    <text evidence="1">Belongs to the UPF0065 (bug) family.</text>
</comment>
<dbReference type="InterPro" id="IPR006311">
    <property type="entry name" value="TAT_signal"/>
</dbReference>
<dbReference type="EMBL" id="NRGR01000029">
    <property type="protein sequence ID" value="PCC37986.1"/>
    <property type="molecule type" value="Genomic_DNA"/>
</dbReference>
<organism evidence="2 3">
    <name type="scientific">Brachybacterium alimentarium</name>
    <dbReference type="NCBI Taxonomy" id="47845"/>
    <lineage>
        <taxon>Bacteria</taxon>
        <taxon>Bacillati</taxon>
        <taxon>Actinomycetota</taxon>
        <taxon>Actinomycetes</taxon>
        <taxon>Micrococcales</taxon>
        <taxon>Dermabacteraceae</taxon>
        <taxon>Brachybacterium</taxon>
    </lineage>
</organism>
<dbReference type="PANTHER" id="PTHR42928:SF5">
    <property type="entry name" value="BLR1237 PROTEIN"/>
    <property type="match status" value="1"/>
</dbReference>
<dbReference type="RefSeq" id="WP_096197765.1">
    <property type="nucleotide sequence ID" value="NZ_JBQQKT010000006.1"/>
</dbReference>
<dbReference type="OrthoDB" id="9780943at2"/>